<evidence type="ECO:0000256" key="4">
    <source>
        <dbReference type="RuleBase" id="RU003330"/>
    </source>
</evidence>
<comment type="caution">
    <text evidence="5">The sequence shown here is derived from an EMBL/GenBank/DDBJ whole genome shotgun (WGS) entry which is preliminary data.</text>
</comment>
<dbReference type="EMBL" id="LWCA01000011">
    <property type="protein sequence ID" value="OAF71975.1"/>
    <property type="molecule type" value="Genomic_DNA"/>
</dbReference>
<organism evidence="5 6">
    <name type="scientific">Intoshia linei</name>
    <dbReference type="NCBI Taxonomy" id="1819745"/>
    <lineage>
        <taxon>Eukaryota</taxon>
        <taxon>Metazoa</taxon>
        <taxon>Spiralia</taxon>
        <taxon>Lophotrochozoa</taxon>
        <taxon>Mesozoa</taxon>
        <taxon>Orthonectida</taxon>
        <taxon>Rhopaluridae</taxon>
        <taxon>Intoshia</taxon>
    </lineage>
</organism>
<dbReference type="PROSITE" id="PS00113">
    <property type="entry name" value="ADENYLATE_KINASE"/>
    <property type="match status" value="1"/>
</dbReference>
<dbReference type="SUPFAM" id="SSF52540">
    <property type="entry name" value="P-loop containing nucleoside triphosphate hydrolases"/>
    <property type="match status" value="1"/>
</dbReference>
<dbReference type="AlphaFoldDB" id="A0A177BCM5"/>
<dbReference type="Proteomes" id="UP000078046">
    <property type="component" value="Unassembled WGS sequence"/>
</dbReference>
<dbReference type="Pfam" id="PF00406">
    <property type="entry name" value="ADK"/>
    <property type="match status" value="1"/>
</dbReference>
<accession>A0A177BCM5</accession>
<keyword evidence="6" id="KW-1185">Reference proteome</keyword>
<dbReference type="PRINTS" id="PR00094">
    <property type="entry name" value="ADENYLTKNASE"/>
</dbReference>
<comment type="similarity">
    <text evidence="4">Belongs to the adenylate kinase family.</text>
</comment>
<keyword evidence="1 4" id="KW-0808">Transferase</keyword>
<evidence type="ECO:0000256" key="1">
    <source>
        <dbReference type="ARBA" id="ARBA00022679"/>
    </source>
</evidence>
<dbReference type="GO" id="GO:0006139">
    <property type="term" value="P:nucleobase-containing compound metabolic process"/>
    <property type="evidence" value="ECO:0007669"/>
    <property type="project" value="InterPro"/>
</dbReference>
<dbReference type="InterPro" id="IPR000850">
    <property type="entry name" value="Adenylat/UMP-CMP_kin"/>
</dbReference>
<dbReference type="Gene3D" id="3.40.50.300">
    <property type="entry name" value="P-loop containing nucleotide triphosphate hydrolases"/>
    <property type="match status" value="1"/>
</dbReference>
<evidence type="ECO:0000313" key="6">
    <source>
        <dbReference type="Proteomes" id="UP000078046"/>
    </source>
</evidence>
<evidence type="ECO:0000256" key="2">
    <source>
        <dbReference type="ARBA" id="ARBA00022741"/>
    </source>
</evidence>
<reference evidence="5 6" key="1">
    <citation type="submission" date="2016-04" db="EMBL/GenBank/DDBJ databases">
        <title>The genome of Intoshia linei affirms orthonectids as highly simplified spiralians.</title>
        <authorList>
            <person name="Mikhailov K.V."/>
            <person name="Slusarev G.S."/>
            <person name="Nikitin M.A."/>
            <person name="Logacheva M.D."/>
            <person name="Penin A."/>
            <person name="Aleoshin V."/>
            <person name="Panchin Y.V."/>
        </authorList>
    </citation>
    <scope>NUCLEOTIDE SEQUENCE [LARGE SCALE GENOMIC DNA]</scope>
    <source>
        <strain evidence="5">Intl2013</strain>
        <tissue evidence="5">Whole animal</tissue>
    </source>
</reference>
<dbReference type="CDD" id="cd01428">
    <property type="entry name" value="ADK"/>
    <property type="match status" value="1"/>
</dbReference>
<dbReference type="InterPro" id="IPR033690">
    <property type="entry name" value="Adenylat_kinase_CS"/>
</dbReference>
<evidence type="ECO:0000256" key="3">
    <source>
        <dbReference type="ARBA" id="ARBA00022777"/>
    </source>
</evidence>
<sequence>MDLNFLNVKKYNYIHLSAGDLLRAEMKKTQSKYKDLISGHIVNGTIVPVEITCNLLKIAMEQFNEKNNQKNFLIDGFPRNQDNIDGWNKVMNEVSNVQAILLLDCDEETCVNRCLKRGQLGSGRSDDNAESLRQRIITYENQTKIVVKHYTSQNLVKSIDATGNIKEVNNLVDIIFKILSAKD</sequence>
<evidence type="ECO:0000313" key="5">
    <source>
        <dbReference type="EMBL" id="OAF71975.1"/>
    </source>
</evidence>
<gene>
    <name evidence="5" type="ORF">A3Q56_00231</name>
</gene>
<dbReference type="GO" id="GO:0019205">
    <property type="term" value="F:nucleobase-containing compound kinase activity"/>
    <property type="evidence" value="ECO:0007669"/>
    <property type="project" value="InterPro"/>
</dbReference>
<name>A0A177BCM5_9BILA</name>
<proteinExistence type="inferred from homology"/>
<evidence type="ECO:0008006" key="7">
    <source>
        <dbReference type="Google" id="ProtNLM"/>
    </source>
</evidence>
<protein>
    <recommendedName>
        <fullName evidence="7">UMP-CMP kinase</fullName>
    </recommendedName>
</protein>
<dbReference type="HAMAP" id="MF_00235">
    <property type="entry name" value="Adenylate_kinase_Adk"/>
    <property type="match status" value="1"/>
</dbReference>
<keyword evidence="3 4" id="KW-0418">Kinase</keyword>
<keyword evidence="2" id="KW-0547">Nucleotide-binding</keyword>
<dbReference type="OrthoDB" id="442176at2759"/>
<dbReference type="InterPro" id="IPR027417">
    <property type="entry name" value="P-loop_NTPase"/>
</dbReference>
<dbReference type="PANTHER" id="PTHR23359">
    <property type="entry name" value="NUCLEOTIDE KINASE"/>
    <property type="match status" value="1"/>
</dbReference>
<dbReference type="GO" id="GO:0005524">
    <property type="term" value="F:ATP binding"/>
    <property type="evidence" value="ECO:0007669"/>
    <property type="project" value="InterPro"/>
</dbReference>